<dbReference type="InterPro" id="IPR029050">
    <property type="entry name" value="Immunoprotect_excell_Ig-like"/>
</dbReference>
<name>A0A4R6SDS2_LABRH</name>
<evidence type="ECO:0008006" key="5">
    <source>
        <dbReference type="Google" id="ProtNLM"/>
    </source>
</evidence>
<keyword evidence="1 2" id="KW-0732">Signal</keyword>
<evidence type="ECO:0000313" key="4">
    <source>
        <dbReference type="Proteomes" id="UP000295444"/>
    </source>
</evidence>
<dbReference type="Gene3D" id="2.60.40.1240">
    <property type="match status" value="1"/>
</dbReference>
<organism evidence="3 4">
    <name type="scientific">Labedaea rhizosphaerae</name>
    <dbReference type="NCBI Taxonomy" id="598644"/>
    <lineage>
        <taxon>Bacteria</taxon>
        <taxon>Bacillati</taxon>
        <taxon>Actinomycetota</taxon>
        <taxon>Actinomycetes</taxon>
        <taxon>Pseudonocardiales</taxon>
        <taxon>Pseudonocardiaceae</taxon>
        <taxon>Labedaea</taxon>
    </lineage>
</organism>
<dbReference type="OrthoDB" id="3686846at2"/>
<feature type="chain" id="PRO_5020996104" description="DUF4352 domain-containing protein" evidence="2">
    <location>
        <begin position="28"/>
        <end position="178"/>
    </location>
</feature>
<feature type="signal peptide" evidence="2">
    <location>
        <begin position="1"/>
        <end position="27"/>
    </location>
</feature>
<dbReference type="RefSeq" id="WP_133851143.1">
    <property type="nucleotide sequence ID" value="NZ_SNXZ01000003.1"/>
</dbReference>
<sequence length="178" mass="17847">MKTVAMAAAVGAALACFGLAACSSSSASPQPTVITQAAAEADVPPAGTSPAAFGERRSVPGGLVIEVSEPKSITPSDTAYPASKRAVAFEITVTNEGNEEFRTDRFQVSATTDGHTARQVVDSTQGYAGSGDMPPVLAPGKAAHVTIAFAAPTEPVAVELRIEPADVSGGTADFAGQA</sequence>
<proteinExistence type="predicted"/>
<dbReference type="EMBL" id="SNXZ01000003">
    <property type="protein sequence ID" value="TDP98032.1"/>
    <property type="molecule type" value="Genomic_DNA"/>
</dbReference>
<keyword evidence="4" id="KW-1185">Reference proteome</keyword>
<evidence type="ECO:0000313" key="3">
    <source>
        <dbReference type="EMBL" id="TDP98032.1"/>
    </source>
</evidence>
<evidence type="ECO:0000256" key="2">
    <source>
        <dbReference type="SAM" id="SignalP"/>
    </source>
</evidence>
<evidence type="ECO:0000256" key="1">
    <source>
        <dbReference type="ARBA" id="ARBA00022729"/>
    </source>
</evidence>
<dbReference type="PROSITE" id="PS51257">
    <property type="entry name" value="PROKAR_LIPOPROTEIN"/>
    <property type="match status" value="1"/>
</dbReference>
<dbReference type="AlphaFoldDB" id="A0A4R6SDS2"/>
<protein>
    <recommendedName>
        <fullName evidence="5">DUF4352 domain-containing protein</fullName>
    </recommendedName>
</protein>
<dbReference type="Proteomes" id="UP000295444">
    <property type="component" value="Unassembled WGS sequence"/>
</dbReference>
<gene>
    <name evidence="3" type="ORF">EV186_1031012</name>
</gene>
<reference evidence="3 4" key="1">
    <citation type="submission" date="2019-03" db="EMBL/GenBank/DDBJ databases">
        <title>Genomic Encyclopedia of Type Strains, Phase IV (KMG-IV): sequencing the most valuable type-strain genomes for metagenomic binning, comparative biology and taxonomic classification.</title>
        <authorList>
            <person name="Goeker M."/>
        </authorList>
    </citation>
    <scope>NUCLEOTIDE SEQUENCE [LARGE SCALE GENOMIC DNA]</scope>
    <source>
        <strain evidence="3 4">DSM 45361</strain>
    </source>
</reference>
<comment type="caution">
    <text evidence="3">The sequence shown here is derived from an EMBL/GenBank/DDBJ whole genome shotgun (WGS) entry which is preliminary data.</text>
</comment>
<accession>A0A4R6SDS2</accession>